<dbReference type="EMBL" id="BMJA01000001">
    <property type="protein sequence ID" value="GGA30472.1"/>
    <property type="molecule type" value="Genomic_DNA"/>
</dbReference>
<dbReference type="SUPFAM" id="SSF46785">
    <property type="entry name" value="Winged helix' DNA-binding domain"/>
    <property type="match status" value="1"/>
</dbReference>
<dbReference type="PANTHER" id="PTHR30579:SF7">
    <property type="entry name" value="HTH-TYPE TRANSCRIPTIONAL REGULATOR LRHA-RELATED"/>
    <property type="match status" value="1"/>
</dbReference>
<gene>
    <name evidence="6" type="ORF">GCM10010981_19350</name>
</gene>
<dbReference type="Pfam" id="PF00126">
    <property type="entry name" value="HTH_1"/>
    <property type="match status" value="1"/>
</dbReference>
<dbReference type="Gene3D" id="3.40.190.10">
    <property type="entry name" value="Periplasmic binding protein-like II"/>
    <property type="match status" value="2"/>
</dbReference>
<evidence type="ECO:0000256" key="3">
    <source>
        <dbReference type="ARBA" id="ARBA00023125"/>
    </source>
</evidence>
<organism evidence="6 7">
    <name type="scientific">Dyella nitratireducens</name>
    <dbReference type="NCBI Taxonomy" id="1849580"/>
    <lineage>
        <taxon>Bacteria</taxon>
        <taxon>Pseudomonadati</taxon>
        <taxon>Pseudomonadota</taxon>
        <taxon>Gammaproteobacteria</taxon>
        <taxon>Lysobacterales</taxon>
        <taxon>Rhodanobacteraceae</taxon>
        <taxon>Dyella</taxon>
    </lineage>
</organism>
<keyword evidence="4" id="KW-0804">Transcription</keyword>
<keyword evidence="3" id="KW-0238">DNA-binding</keyword>
<evidence type="ECO:0000256" key="4">
    <source>
        <dbReference type="ARBA" id="ARBA00023163"/>
    </source>
</evidence>
<sequence length="299" mass="32858">MNLDPTLLRAFVTVKEAGGFTRAAERLHLTQSAVSHQIRRLEEQVGRPLLHRSTRRLTLTEDGEDLLRYAQQILQGFEALSRRFTPSPVSGVVRFGVPETFMGERLPSLLCQFARSYPAVRLDVNVTSILDLRAMIDAGDLDLAVVISEQKHEDEALLRRTRLAWAAAETFHMPSSSLPLAFMPPTCIYRDMAVRALSDTSIDWHIIFSSPGWLGIRAAVLAGLAATVLTRDELEAGMKIIDEEYGLPPLPAVGFSLLCGAGGHTPAAREFGRLVLNMVELPSHAPVIEANGVWHTSSA</sequence>
<name>A0ABQ1FX70_9GAMM</name>
<proteinExistence type="inferred from homology"/>
<dbReference type="Proteomes" id="UP000620046">
    <property type="component" value="Unassembled WGS sequence"/>
</dbReference>
<protein>
    <submittedName>
        <fullName evidence="6">Transcriptional regulator</fullName>
    </submittedName>
</protein>
<evidence type="ECO:0000313" key="6">
    <source>
        <dbReference type="EMBL" id="GGA30472.1"/>
    </source>
</evidence>
<dbReference type="RefSeq" id="WP_188793994.1">
    <property type="nucleotide sequence ID" value="NZ_BMJA01000001.1"/>
</dbReference>
<evidence type="ECO:0000259" key="5">
    <source>
        <dbReference type="PROSITE" id="PS50931"/>
    </source>
</evidence>
<comment type="similarity">
    <text evidence="1">Belongs to the LysR transcriptional regulatory family.</text>
</comment>
<evidence type="ECO:0000313" key="7">
    <source>
        <dbReference type="Proteomes" id="UP000620046"/>
    </source>
</evidence>
<dbReference type="InterPro" id="IPR005119">
    <property type="entry name" value="LysR_subst-bd"/>
</dbReference>
<dbReference type="Gene3D" id="1.10.10.10">
    <property type="entry name" value="Winged helix-like DNA-binding domain superfamily/Winged helix DNA-binding domain"/>
    <property type="match status" value="1"/>
</dbReference>
<keyword evidence="2" id="KW-0805">Transcription regulation</keyword>
<evidence type="ECO:0000256" key="2">
    <source>
        <dbReference type="ARBA" id="ARBA00023015"/>
    </source>
</evidence>
<dbReference type="InterPro" id="IPR036390">
    <property type="entry name" value="WH_DNA-bd_sf"/>
</dbReference>
<dbReference type="SUPFAM" id="SSF53850">
    <property type="entry name" value="Periplasmic binding protein-like II"/>
    <property type="match status" value="1"/>
</dbReference>
<dbReference type="Pfam" id="PF03466">
    <property type="entry name" value="LysR_substrate"/>
    <property type="match status" value="1"/>
</dbReference>
<accession>A0ABQ1FX70</accession>
<evidence type="ECO:0000256" key="1">
    <source>
        <dbReference type="ARBA" id="ARBA00009437"/>
    </source>
</evidence>
<reference evidence="7" key="1">
    <citation type="journal article" date="2019" name="Int. J. Syst. Evol. Microbiol.">
        <title>The Global Catalogue of Microorganisms (GCM) 10K type strain sequencing project: providing services to taxonomists for standard genome sequencing and annotation.</title>
        <authorList>
            <consortium name="The Broad Institute Genomics Platform"/>
            <consortium name="The Broad Institute Genome Sequencing Center for Infectious Disease"/>
            <person name="Wu L."/>
            <person name="Ma J."/>
        </authorList>
    </citation>
    <scope>NUCLEOTIDE SEQUENCE [LARGE SCALE GENOMIC DNA]</scope>
    <source>
        <strain evidence="7">CGMCC 1.15439</strain>
    </source>
</reference>
<keyword evidence="7" id="KW-1185">Reference proteome</keyword>
<feature type="domain" description="HTH lysR-type" evidence="5">
    <location>
        <begin position="1"/>
        <end position="60"/>
    </location>
</feature>
<dbReference type="PRINTS" id="PR00039">
    <property type="entry name" value="HTHLYSR"/>
</dbReference>
<dbReference type="InterPro" id="IPR050176">
    <property type="entry name" value="LTTR"/>
</dbReference>
<comment type="caution">
    <text evidence="6">The sequence shown here is derived from an EMBL/GenBank/DDBJ whole genome shotgun (WGS) entry which is preliminary data.</text>
</comment>
<dbReference type="PANTHER" id="PTHR30579">
    <property type="entry name" value="TRANSCRIPTIONAL REGULATOR"/>
    <property type="match status" value="1"/>
</dbReference>
<dbReference type="InterPro" id="IPR036388">
    <property type="entry name" value="WH-like_DNA-bd_sf"/>
</dbReference>
<dbReference type="InterPro" id="IPR000847">
    <property type="entry name" value="LysR_HTH_N"/>
</dbReference>
<dbReference type="PROSITE" id="PS50931">
    <property type="entry name" value="HTH_LYSR"/>
    <property type="match status" value="1"/>
</dbReference>